<evidence type="ECO:0000313" key="2">
    <source>
        <dbReference type="Proteomes" id="UP001501251"/>
    </source>
</evidence>
<protein>
    <submittedName>
        <fullName evidence="1">Uncharacterized protein</fullName>
    </submittedName>
</protein>
<evidence type="ECO:0000313" key="1">
    <source>
        <dbReference type="EMBL" id="GAA4188646.1"/>
    </source>
</evidence>
<name>A0ABP8ARS9_9ACTN</name>
<comment type="caution">
    <text evidence="1">The sequence shown here is derived from an EMBL/GenBank/DDBJ whole genome shotgun (WGS) entry which is preliminary data.</text>
</comment>
<dbReference type="Proteomes" id="UP001501251">
    <property type="component" value="Unassembled WGS sequence"/>
</dbReference>
<proteinExistence type="predicted"/>
<reference evidence="2" key="1">
    <citation type="journal article" date="2019" name="Int. J. Syst. Evol. Microbiol.">
        <title>The Global Catalogue of Microorganisms (GCM) 10K type strain sequencing project: providing services to taxonomists for standard genome sequencing and annotation.</title>
        <authorList>
            <consortium name="The Broad Institute Genomics Platform"/>
            <consortium name="The Broad Institute Genome Sequencing Center for Infectious Disease"/>
            <person name="Wu L."/>
            <person name="Ma J."/>
        </authorList>
    </citation>
    <scope>NUCLEOTIDE SEQUENCE [LARGE SCALE GENOMIC DNA]</scope>
    <source>
        <strain evidence="2">JCM 17388</strain>
    </source>
</reference>
<sequence length="64" mass="7380">MPSSEDRMWQVIEDAWATGRNALRTPPNEITAGQNIEMWTWSMWLAVLPPRLDIIFQPAPVRTS</sequence>
<gene>
    <name evidence="1" type="ORF">GCM10022252_24260</name>
</gene>
<accession>A0ABP8ARS9</accession>
<organism evidence="1 2">
    <name type="scientific">Streptosporangium oxazolinicum</name>
    <dbReference type="NCBI Taxonomy" id="909287"/>
    <lineage>
        <taxon>Bacteria</taxon>
        <taxon>Bacillati</taxon>
        <taxon>Actinomycetota</taxon>
        <taxon>Actinomycetes</taxon>
        <taxon>Streptosporangiales</taxon>
        <taxon>Streptosporangiaceae</taxon>
        <taxon>Streptosporangium</taxon>
    </lineage>
</organism>
<dbReference type="EMBL" id="BAABAQ010000003">
    <property type="protein sequence ID" value="GAA4188646.1"/>
    <property type="molecule type" value="Genomic_DNA"/>
</dbReference>
<keyword evidence="2" id="KW-1185">Reference proteome</keyword>